<dbReference type="AlphaFoldDB" id="A0A6B8KIK1"/>
<dbReference type="OrthoDB" id="9778595at2"/>
<keyword evidence="13" id="KW-1185">Reference proteome</keyword>
<feature type="binding site" evidence="11">
    <location>
        <position position="249"/>
    </location>
    <ligand>
        <name>Mg(2+)</name>
        <dbReference type="ChEBI" id="CHEBI:18420"/>
    </ligand>
</feature>
<dbReference type="EMBL" id="CP046053">
    <property type="protein sequence ID" value="QGM48204.1"/>
    <property type="molecule type" value="Genomic_DNA"/>
</dbReference>
<dbReference type="GO" id="GO:0016740">
    <property type="term" value="F:transferase activity"/>
    <property type="evidence" value="ECO:0007669"/>
    <property type="project" value="UniProtKB-UniRule"/>
</dbReference>
<evidence type="ECO:0000256" key="11">
    <source>
        <dbReference type="PIRSR" id="PIRSR006268-2"/>
    </source>
</evidence>
<dbReference type="PANTHER" id="PTHR30040">
    <property type="entry name" value="THIAMINE BIOSYNTHESIS LIPOPROTEIN APBE"/>
    <property type="match status" value="1"/>
</dbReference>
<evidence type="ECO:0000256" key="5">
    <source>
        <dbReference type="ARBA" id="ARBA00022723"/>
    </source>
</evidence>
<dbReference type="KEGG" id="mhey:H2LOC_020650"/>
<evidence type="ECO:0000256" key="6">
    <source>
        <dbReference type="ARBA" id="ARBA00022827"/>
    </source>
</evidence>
<sequence length="295" mass="31378">MRRARPFLGTIVEIAVTDAGAGAEPAIEQAFDAIADVHRLMSFHDTDSDVRRLNREAAIRPVSVDDRTLRVLQFALDLNQRSGGVFDISVARHLQARGLLPLHEHDKTATPCLQSSSRAIELTPDRLVRFHDPATAIDLGGVAKGFAVDCAAEALQACGVSAGLVNAGGDIFAFGKKSWPVHIRDPRAPSGFLCELSLCNEAVASSAGRFDPFHSSSALGTAIVDPRTGENPGEILGASVRASSCMVADALTKVVMLRGERASASLKYFSASALFVRGETDVLATSDWQELRLAG</sequence>
<evidence type="ECO:0000256" key="9">
    <source>
        <dbReference type="ARBA" id="ARBA00048540"/>
    </source>
</evidence>
<dbReference type="InterPro" id="IPR024932">
    <property type="entry name" value="ApbE"/>
</dbReference>
<name>A0A6B8KIK1_9HYPH</name>
<dbReference type="PIRSF" id="PIRSF006268">
    <property type="entry name" value="ApbE"/>
    <property type="match status" value="1"/>
</dbReference>
<keyword evidence="4 10" id="KW-0808">Transferase</keyword>
<organism evidence="12 13">
    <name type="scientific">Methylocystis heyeri</name>
    <dbReference type="NCBI Taxonomy" id="391905"/>
    <lineage>
        <taxon>Bacteria</taxon>
        <taxon>Pseudomonadati</taxon>
        <taxon>Pseudomonadota</taxon>
        <taxon>Alphaproteobacteria</taxon>
        <taxon>Hyphomicrobiales</taxon>
        <taxon>Methylocystaceae</taxon>
        <taxon>Methylocystis</taxon>
    </lineage>
</organism>
<geneLocation type="plasmid" evidence="12">
    <name>unnamed1</name>
</geneLocation>
<evidence type="ECO:0000256" key="10">
    <source>
        <dbReference type="PIRNR" id="PIRNR006268"/>
    </source>
</evidence>
<dbReference type="Gene3D" id="3.10.520.10">
    <property type="entry name" value="ApbE-like domains"/>
    <property type="match status" value="1"/>
</dbReference>
<keyword evidence="7 10" id="KW-0460">Magnesium</keyword>
<dbReference type="Pfam" id="PF02424">
    <property type="entry name" value="ApbE"/>
    <property type="match status" value="1"/>
</dbReference>
<protein>
    <recommendedName>
        <fullName evidence="2 10">FAD:protein FMN transferase</fullName>
        <ecNumber evidence="1 10">2.7.1.180</ecNumber>
    </recommendedName>
    <alternativeName>
        <fullName evidence="8 10">Flavin transferase</fullName>
    </alternativeName>
</protein>
<evidence type="ECO:0000256" key="8">
    <source>
        <dbReference type="ARBA" id="ARBA00031306"/>
    </source>
</evidence>
<keyword evidence="5 10" id="KW-0479">Metal-binding</keyword>
<proteinExistence type="inferred from homology"/>
<evidence type="ECO:0000256" key="7">
    <source>
        <dbReference type="ARBA" id="ARBA00022842"/>
    </source>
</evidence>
<dbReference type="SUPFAM" id="SSF143631">
    <property type="entry name" value="ApbE-like"/>
    <property type="match status" value="1"/>
</dbReference>
<dbReference type="GO" id="GO:0046872">
    <property type="term" value="F:metal ion binding"/>
    <property type="evidence" value="ECO:0007669"/>
    <property type="project" value="UniProtKB-UniRule"/>
</dbReference>
<comment type="catalytic activity">
    <reaction evidence="9 10">
        <text>L-threonyl-[protein] + FAD = FMN-L-threonyl-[protein] + AMP + H(+)</text>
        <dbReference type="Rhea" id="RHEA:36847"/>
        <dbReference type="Rhea" id="RHEA-COMP:11060"/>
        <dbReference type="Rhea" id="RHEA-COMP:11061"/>
        <dbReference type="ChEBI" id="CHEBI:15378"/>
        <dbReference type="ChEBI" id="CHEBI:30013"/>
        <dbReference type="ChEBI" id="CHEBI:57692"/>
        <dbReference type="ChEBI" id="CHEBI:74257"/>
        <dbReference type="ChEBI" id="CHEBI:456215"/>
        <dbReference type="EC" id="2.7.1.180"/>
    </reaction>
</comment>
<dbReference type="RefSeq" id="WP_136498154.1">
    <property type="nucleotide sequence ID" value="NZ_CP046053.1"/>
</dbReference>
<keyword evidence="12" id="KW-0614">Plasmid</keyword>
<dbReference type="PANTHER" id="PTHR30040:SF2">
    <property type="entry name" value="FAD:PROTEIN FMN TRANSFERASE"/>
    <property type="match status" value="1"/>
</dbReference>
<keyword evidence="6 10" id="KW-0274">FAD</keyword>
<evidence type="ECO:0000256" key="1">
    <source>
        <dbReference type="ARBA" id="ARBA00011955"/>
    </source>
</evidence>
<accession>A0A6B8KIK1</accession>
<evidence type="ECO:0000313" key="13">
    <source>
        <dbReference type="Proteomes" id="UP000309061"/>
    </source>
</evidence>
<evidence type="ECO:0000313" key="12">
    <source>
        <dbReference type="EMBL" id="QGM48204.1"/>
    </source>
</evidence>
<feature type="binding site" evidence="11">
    <location>
        <position position="141"/>
    </location>
    <ligand>
        <name>Mg(2+)</name>
        <dbReference type="ChEBI" id="CHEBI:18420"/>
    </ligand>
</feature>
<dbReference type="InterPro" id="IPR003374">
    <property type="entry name" value="ApbE-like_sf"/>
</dbReference>
<evidence type="ECO:0000256" key="2">
    <source>
        <dbReference type="ARBA" id="ARBA00016337"/>
    </source>
</evidence>
<keyword evidence="3 10" id="KW-0285">Flavoprotein</keyword>
<dbReference type="Proteomes" id="UP000309061">
    <property type="component" value="Plasmid unnamed1"/>
</dbReference>
<gene>
    <name evidence="12" type="ORF">H2LOC_020650</name>
</gene>
<evidence type="ECO:0000256" key="3">
    <source>
        <dbReference type="ARBA" id="ARBA00022630"/>
    </source>
</evidence>
<reference evidence="12 13" key="1">
    <citation type="submission" date="2019-11" db="EMBL/GenBank/DDBJ databases">
        <title>The genome sequence of Methylocystis heyeri.</title>
        <authorList>
            <person name="Oshkin I.Y."/>
            <person name="Miroshnikov K."/>
            <person name="Dedysh S.N."/>
        </authorList>
    </citation>
    <scope>NUCLEOTIDE SEQUENCE [LARGE SCALE GENOMIC DNA]</scope>
    <source>
        <strain evidence="12 13">H2</strain>
        <plasmid evidence="12 13">unnamed1</plasmid>
    </source>
</reference>
<dbReference type="EC" id="2.7.1.180" evidence="1 10"/>
<evidence type="ECO:0000256" key="4">
    <source>
        <dbReference type="ARBA" id="ARBA00022679"/>
    </source>
</evidence>
<comment type="cofactor">
    <cofactor evidence="11">
        <name>Mg(2+)</name>
        <dbReference type="ChEBI" id="CHEBI:18420"/>
    </cofactor>
    <cofactor evidence="11">
        <name>Mn(2+)</name>
        <dbReference type="ChEBI" id="CHEBI:29035"/>
    </cofactor>
    <text evidence="11">Magnesium. Can also use manganese.</text>
</comment>
<comment type="similarity">
    <text evidence="10">Belongs to the ApbE family.</text>
</comment>